<sequence length="66" mass="7754">MKLITKFKPELKEFISLQGLNINDTMKAVRNGNLFIYKAETKREILYHGITNLKHPYILSEHKLPL</sequence>
<name>A0A8S5P5U4_9CAUD</name>
<reference evidence="1" key="1">
    <citation type="journal article" date="2021" name="Proc. Natl. Acad. Sci. U.S.A.">
        <title>A Catalog of Tens of Thousands of Viruses from Human Metagenomes Reveals Hidden Associations with Chronic Diseases.</title>
        <authorList>
            <person name="Tisza M.J."/>
            <person name="Buck C.B."/>
        </authorList>
    </citation>
    <scope>NUCLEOTIDE SEQUENCE</scope>
    <source>
        <strain evidence="1">CttEB8</strain>
    </source>
</reference>
<protein>
    <submittedName>
        <fullName evidence="1">Uncharacterized protein</fullName>
    </submittedName>
</protein>
<evidence type="ECO:0000313" key="1">
    <source>
        <dbReference type="EMBL" id="DAE02370.1"/>
    </source>
</evidence>
<proteinExistence type="predicted"/>
<organism evidence="1">
    <name type="scientific">Herelleviridae sp. cttEB8</name>
    <dbReference type="NCBI Taxonomy" id="2825832"/>
    <lineage>
        <taxon>Viruses</taxon>
        <taxon>Duplodnaviria</taxon>
        <taxon>Heunggongvirae</taxon>
        <taxon>Uroviricota</taxon>
        <taxon>Caudoviricetes</taxon>
        <taxon>Herelleviridae</taxon>
    </lineage>
</organism>
<dbReference type="EMBL" id="BK015344">
    <property type="protein sequence ID" value="DAE02370.1"/>
    <property type="molecule type" value="Genomic_DNA"/>
</dbReference>
<accession>A0A8S5P5U4</accession>